<keyword evidence="3" id="KW-1185">Reference proteome</keyword>
<sequence length="1145" mass="119225">MSFELRKLGSFLTGHATAPGDNKNSSQPAPAVEGSTRESSPSLSGLSGLNGRRQATQGNDATPAKGKSGMRAQLSRVKEQMQSGAYKHGFGISQTSRSITPFHTLTSSAKPKMQSVVRNEGKDAPPVPKTLAAQMADAALASARPDATPSGALRKLDSAAELSRVLDRHFQGTPAEKQRLTATLGGIRETAQLSHAETALLAKSLAIAFPSADKAVDALTGLRDLHVVDDILRPSPDFHGASAANKAGWQFAAKLADVEGGIGLSLLHKVSSHAGGADGKPAAMTEAQGGLVLAYLRAASEVARAAGSDRVDPAAIYGQGAIATAVRAVKGSGDGGGAAWPGRAGTATPAGVTLTLAEKALLAVHDELDPAITARHGCAFAVQMVRGGMVTDARRSADGTPSEFHRVESRAAKSCGKHVDRALRSGTSNVLTSLLKRFGLHQGKSPYHAYNAVISSDGQNIGFGLSHKGGIHEGRAVKDMMDVLEGALKQSGGPGQRPLLEADGKTATSSPDDATLRSLVRLAVLQAVKANTVLLPRYARGDEPTPQMRDAARAGVLGMIRQEASSSATTGDALAQRVDKMLDEESGRMTPAALLQWAADAGGPADEAALATHVGKAARQGQPDWAMFAKGFDLAASNARPVVETPSIKGATREDVATVLADMVRGEELGSGFSMTNGGYTQGTTRGVSEIISGILTVGTGSVRIDLGGGRKRYVTFESGVGTDRSYIRMGVATVAQGQGGAGGSIGPHIAASHDLKVSASAGADLQQAYEDVHYEGAVFGFPRHLSGGVGGDRDLAEQKAKLVALLLDVAGGGNGRGDETLQRPGNKEDQGSLVKAAYQAFGDRISVGRFEITGPTHTTTGSVNGGIGITAGHFNLGPNIRLSGQMKIGATNYQDLSGTLKTVKTADAHTFKASVDGTVATFSGLITEHLTHSATEAASHSVGAHLTGFTQLVAGRVGAGSMDFFKCGETRSTNRILVDGKQLPTSCAVTTYNDPASFVGALSEDFHGFADDKSKKFFGARHARAADESVEIEKRVLGEFAGEVLAQRDLTAAPQLYWEWGAHVDTVNLLAADADLSRKLNDTPRAAEAERDMQRIHQDPAYREGRFIINANVQSTSDTKGINGLLGITHNVENRVSEQSLRFS</sequence>
<evidence type="ECO:0000313" key="2">
    <source>
        <dbReference type="EMBL" id="VVE12542.1"/>
    </source>
</evidence>
<organism evidence="2 3">
    <name type="scientific">Pandoraea anhela</name>
    <dbReference type="NCBI Taxonomy" id="2508295"/>
    <lineage>
        <taxon>Bacteria</taxon>
        <taxon>Pseudomonadati</taxon>
        <taxon>Pseudomonadota</taxon>
        <taxon>Betaproteobacteria</taxon>
        <taxon>Burkholderiales</taxon>
        <taxon>Burkholderiaceae</taxon>
        <taxon>Pandoraea</taxon>
    </lineage>
</organism>
<name>A0A5E4VJW7_9BURK</name>
<dbReference type="RefSeq" id="WP_150669363.1">
    <property type="nucleotide sequence ID" value="NZ_CABPSB010000008.1"/>
</dbReference>
<dbReference type="Proteomes" id="UP000406256">
    <property type="component" value="Unassembled WGS sequence"/>
</dbReference>
<feature type="region of interest" description="Disordered" evidence="1">
    <location>
        <begin position="488"/>
        <end position="512"/>
    </location>
</feature>
<accession>A0A5E4VJW7</accession>
<proteinExistence type="predicted"/>
<gene>
    <name evidence="2" type="ORF">PAN31108_02701</name>
</gene>
<evidence type="ECO:0000256" key="1">
    <source>
        <dbReference type="SAM" id="MobiDB-lite"/>
    </source>
</evidence>
<reference evidence="2 3" key="1">
    <citation type="submission" date="2019-08" db="EMBL/GenBank/DDBJ databases">
        <authorList>
            <person name="Peeters C."/>
        </authorList>
    </citation>
    <scope>NUCLEOTIDE SEQUENCE [LARGE SCALE GENOMIC DNA]</scope>
    <source>
        <strain evidence="2 3">LMG 31108</strain>
    </source>
</reference>
<feature type="compositionally biased region" description="Low complexity" evidence="1">
    <location>
        <begin position="37"/>
        <end position="53"/>
    </location>
</feature>
<dbReference type="EMBL" id="CABPSB010000008">
    <property type="protein sequence ID" value="VVE12542.1"/>
    <property type="molecule type" value="Genomic_DNA"/>
</dbReference>
<dbReference type="AlphaFoldDB" id="A0A5E4VJW7"/>
<feature type="region of interest" description="Disordered" evidence="1">
    <location>
        <begin position="1"/>
        <end position="72"/>
    </location>
</feature>
<dbReference type="OrthoDB" id="8896531at2"/>
<protein>
    <submittedName>
        <fullName evidence="2">Uncharacterized protein</fullName>
    </submittedName>
</protein>
<evidence type="ECO:0000313" key="3">
    <source>
        <dbReference type="Proteomes" id="UP000406256"/>
    </source>
</evidence>